<accession>A0A1G9NUS8</accession>
<evidence type="ECO:0000313" key="1">
    <source>
        <dbReference type="EMBL" id="SDL90346.1"/>
    </source>
</evidence>
<keyword evidence="2" id="KW-1185">Reference proteome</keyword>
<dbReference type="RefSeq" id="WP_074597869.1">
    <property type="nucleotide sequence ID" value="NZ_FNHF01000001.1"/>
</dbReference>
<reference evidence="2" key="1">
    <citation type="submission" date="2016-10" db="EMBL/GenBank/DDBJ databases">
        <authorList>
            <person name="Varghese N."/>
            <person name="Submissions S."/>
        </authorList>
    </citation>
    <scope>NUCLEOTIDE SEQUENCE [LARGE SCALE GENOMIC DNA]</scope>
    <source>
        <strain evidence="2">CGMCC 1.6199</strain>
    </source>
</reference>
<dbReference type="EMBL" id="FNHF01000001">
    <property type="protein sequence ID" value="SDL90346.1"/>
    <property type="molecule type" value="Genomic_DNA"/>
</dbReference>
<name>A0A1G9NUS8_9BACI</name>
<protein>
    <submittedName>
        <fullName evidence="1">Uncharacterized protein</fullName>
    </submittedName>
</protein>
<dbReference type="AlphaFoldDB" id="A0A1G9NUS8"/>
<dbReference type="Proteomes" id="UP000182347">
    <property type="component" value="Unassembled WGS sequence"/>
</dbReference>
<dbReference type="OrthoDB" id="2943094at2"/>
<dbReference type="STRING" id="482461.SAMN05216244_1168"/>
<sequence>MKKYLPVLLITILALTLTGIKLYPTIAGALEPQKKQQLSNDSDEIAQETKHKNPLLEDDFPFKLEEQEKYAQENPDKFAIVEKMYYAWDYIDNAEGSYEYGNNGQVENRVTFHVDFEQKQNKAVYETLENGSVVEIEHFLLHDGQITRRLDEPQIYYQEPVKNNSRQDDISALTDALGQYLGYVIGSEKWKFLFDNYESWEYKETTAFDIPAFKIKGTLTKDTSEMLAGPFEMTVAKETGVLLDLHCYGEEDKDKSVYFIKVADISINDGIENAEEVFQLDIVGSEKLPFKEYIKQTYGAKAGGVKTGWD</sequence>
<proteinExistence type="predicted"/>
<gene>
    <name evidence="1" type="ORF">SAMN05216244_1168</name>
</gene>
<organism evidence="1 2">
    <name type="scientific">Sediminibacillus halophilus</name>
    <dbReference type="NCBI Taxonomy" id="482461"/>
    <lineage>
        <taxon>Bacteria</taxon>
        <taxon>Bacillati</taxon>
        <taxon>Bacillota</taxon>
        <taxon>Bacilli</taxon>
        <taxon>Bacillales</taxon>
        <taxon>Bacillaceae</taxon>
        <taxon>Sediminibacillus</taxon>
    </lineage>
</organism>
<evidence type="ECO:0000313" key="2">
    <source>
        <dbReference type="Proteomes" id="UP000182347"/>
    </source>
</evidence>